<dbReference type="EMBL" id="JABFAF010270284">
    <property type="protein sequence ID" value="MBA0878023.1"/>
    <property type="molecule type" value="Genomic_DNA"/>
</dbReference>
<feature type="compositionally biased region" description="Basic and acidic residues" evidence="1">
    <location>
        <begin position="41"/>
        <end position="57"/>
    </location>
</feature>
<name>A0A7J9N3X6_GOSSC</name>
<protein>
    <submittedName>
        <fullName evidence="2">Uncharacterized protein</fullName>
    </submittedName>
</protein>
<keyword evidence="3" id="KW-1185">Reference proteome</keyword>
<sequence>MHQSDRVYRNLDSDNRFPWHLRIHGKSYLLSAEERQWQLHVQRERRGPLNPRRRDDDASPSTRPRHSPNLSSSPIQSPGTGTAPT</sequence>
<reference evidence="2 3" key="1">
    <citation type="journal article" date="2019" name="Genome Biol. Evol.">
        <title>Insights into the evolution of the New World diploid cottons (Gossypium, subgenus Houzingenia) based on genome sequencing.</title>
        <authorList>
            <person name="Grover C.E."/>
            <person name="Arick M.A. 2nd"/>
            <person name="Thrash A."/>
            <person name="Conover J.L."/>
            <person name="Sanders W.S."/>
            <person name="Peterson D.G."/>
            <person name="Frelichowski J.E."/>
            <person name="Scheffler J.A."/>
            <person name="Scheffler B.E."/>
            <person name="Wendel J.F."/>
        </authorList>
    </citation>
    <scope>NUCLEOTIDE SEQUENCE [LARGE SCALE GENOMIC DNA]</scope>
    <source>
        <strain evidence="2">1</strain>
        <tissue evidence="2">Leaf</tissue>
    </source>
</reference>
<feature type="compositionally biased region" description="Polar residues" evidence="1">
    <location>
        <begin position="68"/>
        <end position="85"/>
    </location>
</feature>
<gene>
    <name evidence="2" type="ORF">Goshw_008788</name>
</gene>
<organism evidence="2 3">
    <name type="scientific">Gossypium schwendimanii</name>
    <name type="common">Cotton</name>
    <dbReference type="NCBI Taxonomy" id="34291"/>
    <lineage>
        <taxon>Eukaryota</taxon>
        <taxon>Viridiplantae</taxon>
        <taxon>Streptophyta</taxon>
        <taxon>Embryophyta</taxon>
        <taxon>Tracheophyta</taxon>
        <taxon>Spermatophyta</taxon>
        <taxon>Magnoliopsida</taxon>
        <taxon>eudicotyledons</taxon>
        <taxon>Gunneridae</taxon>
        <taxon>Pentapetalae</taxon>
        <taxon>rosids</taxon>
        <taxon>malvids</taxon>
        <taxon>Malvales</taxon>
        <taxon>Malvaceae</taxon>
        <taxon>Malvoideae</taxon>
        <taxon>Gossypium</taxon>
    </lineage>
</organism>
<dbReference type="AlphaFoldDB" id="A0A7J9N3X6"/>
<proteinExistence type="predicted"/>
<feature type="region of interest" description="Disordered" evidence="1">
    <location>
        <begin position="41"/>
        <end position="85"/>
    </location>
</feature>
<accession>A0A7J9N3X6</accession>
<evidence type="ECO:0000256" key="1">
    <source>
        <dbReference type="SAM" id="MobiDB-lite"/>
    </source>
</evidence>
<comment type="caution">
    <text evidence="2">The sequence shown here is derived from an EMBL/GenBank/DDBJ whole genome shotgun (WGS) entry which is preliminary data.</text>
</comment>
<evidence type="ECO:0000313" key="3">
    <source>
        <dbReference type="Proteomes" id="UP000593576"/>
    </source>
</evidence>
<dbReference type="Proteomes" id="UP000593576">
    <property type="component" value="Unassembled WGS sequence"/>
</dbReference>
<evidence type="ECO:0000313" key="2">
    <source>
        <dbReference type="EMBL" id="MBA0878023.1"/>
    </source>
</evidence>